<proteinExistence type="predicted"/>
<name>A0A3Q0HAH8_ALLSI</name>
<feature type="compositionally biased region" description="Acidic residues" evidence="2">
    <location>
        <begin position="13"/>
        <end position="27"/>
    </location>
</feature>
<evidence type="ECO:0000313" key="3">
    <source>
        <dbReference type="Proteomes" id="UP000189705"/>
    </source>
</evidence>
<keyword evidence="3" id="KW-1185">Reference proteome</keyword>
<gene>
    <name evidence="4" type="primary">LOC102370661</name>
</gene>
<dbReference type="GO" id="GO:0048812">
    <property type="term" value="P:neuron projection morphogenesis"/>
    <property type="evidence" value="ECO:0007669"/>
    <property type="project" value="TreeGrafter"/>
</dbReference>
<evidence type="ECO:0000256" key="2">
    <source>
        <dbReference type="SAM" id="MobiDB-lite"/>
    </source>
</evidence>
<reference evidence="4" key="1">
    <citation type="submission" date="2025-08" db="UniProtKB">
        <authorList>
            <consortium name="RefSeq"/>
        </authorList>
    </citation>
    <scope>IDENTIFICATION</scope>
</reference>
<feature type="region of interest" description="Disordered" evidence="2">
    <location>
        <begin position="470"/>
        <end position="517"/>
    </location>
</feature>
<dbReference type="GO" id="GO:0005737">
    <property type="term" value="C:cytoplasm"/>
    <property type="evidence" value="ECO:0007669"/>
    <property type="project" value="TreeGrafter"/>
</dbReference>
<sequence length="625" mass="69576">MDWMGDSQLEAILESDGESSEDGDAAMDEAVLQERVEAQAKLSEFEQASQKLLAEMSALETEYEIERSCREQAEVYAAQVSQENKQLKRISLALMPMLDQLPGDLLDLASKVESPPDAGPEPLQQLRELQEKISTLLGEKKELSLQVQELQGETRALREQVEEEHEERRSLQAALDRSQWALKTLKRMSQRVTQDYGNILQQLELEQDLRQHAEVFAHQMLVKQKEANRQSLILMQSTGPSAQLLKALEEVAALTRMMEEAKQEHLEKVQGLEGQLKVRPQQEQLDAAQAALAGAEEETRQLRQRLQEAEERNAALTEKIQHLEEKLAGAPVMEPKELEEAPAPPPPPPPPPPPLPPTDLSTPADPLLLIKQRKGVRKQMPGEPRVDDAKARAVDEMMARIKSGVVLRPARRDKMAVAQDPSTTANKRKSAAMELQGILDTMKKPSRKTSWRKKSVRISDNQLESILQRRRRMVDSSTAAQGFAPEATAEHRKESPEQGGTAVPCSRKGEHGTLGSRTLRHPADAMPLAPCSACILPLRSCNGSGPAQRPRMAPRCVQSGEHPIHLGIPAYSFGLWRDWVMHSEMGSHSGQWHTVYHDRCSRGIQSLFPARGSSPAAAVLCSRAR</sequence>
<dbReference type="GeneID" id="102370661"/>
<dbReference type="PANTHER" id="PTHR46606:SF1">
    <property type="entry name" value="SHOOTIN-1"/>
    <property type="match status" value="1"/>
</dbReference>
<feature type="region of interest" description="Disordered" evidence="2">
    <location>
        <begin position="336"/>
        <end position="364"/>
    </location>
</feature>
<feature type="coiled-coil region" evidence="1">
    <location>
        <begin position="244"/>
        <end position="326"/>
    </location>
</feature>
<dbReference type="GO" id="GO:0031252">
    <property type="term" value="C:cell leading edge"/>
    <property type="evidence" value="ECO:0007669"/>
    <property type="project" value="TreeGrafter"/>
</dbReference>
<feature type="coiled-coil region" evidence="1">
    <location>
        <begin position="126"/>
        <end position="174"/>
    </location>
</feature>
<accession>A0A3Q0HAH8</accession>
<evidence type="ECO:0000313" key="4">
    <source>
        <dbReference type="RefSeq" id="XP_025069076.1"/>
    </source>
</evidence>
<dbReference type="InParanoid" id="A0A3Q0HAH8"/>
<dbReference type="GO" id="GO:2001224">
    <property type="term" value="P:positive regulation of neuron migration"/>
    <property type="evidence" value="ECO:0007669"/>
    <property type="project" value="TreeGrafter"/>
</dbReference>
<feature type="compositionally biased region" description="Pro residues" evidence="2">
    <location>
        <begin position="342"/>
        <end position="357"/>
    </location>
</feature>
<dbReference type="Proteomes" id="UP000189705">
    <property type="component" value="Unplaced"/>
</dbReference>
<dbReference type="PANTHER" id="PTHR46606">
    <property type="entry name" value="SHOOTIN-1"/>
    <property type="match status" value="1"/>
</dbReference>
<dbReference type="KEGG" id="asn:102370661"/>
<evidence type="ECO:0000256" key="1">
    <source>
        <dbReference type="SAM" id="Coils"/>
    </source>
</evidence>
<protein>
    <submittedName>
        <fullName evidence="4">Shootin-1-like isoform X1</fullName>
    </submittedName>
</protein>
<feature type="region of interest" description="Disordered" evidence="2">
    <location>
        <begin position="1"/>
        <end position="27"/>
    </location>
</feature>
<dbReference type="GO" id="GO:0044295">
    <property type="term" value="C:axonal growth cone"/>
    <property type="evidence" value="ECO:0007669"/>
    <property type="project" value="TreeGrafter"/>
</dbReference>
<feature type="coiled-coil region" evidence="1">
    <location>
        <begin position="35"/>
        <end position="62"/>
    </location>
</feature>
<dbReference type="STRING" id="38654.A0A3Q0HAH8"/>
<organism evidence="3 4">
    <name type="scientific">Alligator sinensis</name>
    <name type="common">Chinese alligator</name>
    <dbReference type="NCBI Taxonomy" id="38654"/>
    <lineage>
        <taxon>Eukaryota</taxon>
        <taxon>Metazoa</taxon>
        <taxon>Chordata</taxon>
        <taxon>Craniata</taxon>
        <taxon>Vertebrata</taxon>
        <taxon>Euteleostomi</taxon>
        <taxon>Archelosauria</taxon>
        <taxon>Archosauria</taxon>
        <taxon>Crocodylia</taxon>
        <taxon>Alligatoridae</taxon>
        <taxon>Alligatorinae</taxon>
        <taxon>Alligator</taxon>
    </lineage>
</organism>
<dbReference type="AlphaFoldDB" id="A0A3Q0HAH8"/>
<keyword evidence="1" id="KW-0175">Coiled coil</keyword>
<dbReference type="RefSeq" id="XP_025069076.1">
    <property type="nucleotide sequence ID" value="XM_025213291.1"/>
</dbReference>
<dbReference type="InterPro" id="IPR024849">
    <property type="entry name" value="Shootin-1"/>
</dbReference>